<dbReference type="OrthoDB" id="10264738at2759"/>
<protein>
    <submittedName>
        <fullName evidence="7">Protein phosphatase 2C</fullName>
    </submittedName>
</protein>
<comment type="subcellular location">
    <subcellularLocation>
        <location evidence="1">Membrane</location>
        <topology evidence="1">Peripheral membrane protein</topology>
    </subcellularLocation>
</comment>
<reference evidence="7 8" key="1">
    <citation type="journal article" date="2014" name="Genome Biol. Evol.">
        <title>The secreted proteins of Achlya hypogyna and Thraustotheca clavata identify the ancestral oomycete secretome and reveal gene acquisitions by horizontal gene transfer.</title>
        <authorList>
            <person name="Misner I."/>
            <person name="Blouin N."/>
            <person name="Leonard G."/>
            <person name="Richards T.A."/>
            <person name="Lane C.E."/>
        </authorList>
    </citation>
    <scope>NUCLEOTIDE SEQUENCE [LARGE SCALE GENOMIC DNA]</scope>
    <source>
        <strain evidence="7 8">ATCC 48635</strain>
    </source>
</reference>
<evidence type="ECO:0000313" key="7">
    <source>
        <dbReference type="EMBL" id="OQR96756.1"/>
    </source>
</evidence>
<dbReference type="STRING" id="1202772.A0A1V9ZFI7"/>
<sequence>MAAPVTSLGCCRLLSFHEEMNPSKRKTMEDTIRVVDGFMHAPQNGYFAVFDGHGGRGVSAFLQDRLHKTLEAEAARKDGASMEELLERAFIMTDMDCCLEDSSENAGSTAALVTIVQEGTERVLYAANVGDSRVVLCKSGRASRLSQDHKAEDPDEATRIVQSGGFVIQNRVAGVLAVSRSFGDRSLKEWVIAKPFVSRTVLDEQVDFVILACDGVWDELDDQEAVNIVLSLEPLERPQAAKYLVESALEQGSCDNISAVVVFIK</sequence>
<dbReference type="CDD" id="cd00143">
    <property type="entry name" value="PP2Cc"/>
    <property type="match status" value="1"/>
</dbReference>
<comment type="similarity">
    <text evidence="5">Belongs to the PP2C family.</text>
</comment>
<evidence type="ECO:0000256" key="1">
    <source>
        <dbReference type="ARBA" id="ARBA00004170"/>
    </source>
</evidence>
<gene>
    <name evidence="7" type="ORF">ACHHYP_13640</name>
</gene>
<proteinExistence type="inferred from homology"/>
<keyword evidence="8" id="KW-1185">Reference proteome</keyword>
<keyword evidence="3 5" id="KW-0378">Hydrolase</keyword>
<accession>A0A1V9ZFI7</accession>
<evidence type="ECO:0000313" key="8">
    <source>
        <dbReference type="Proteomes" id="UP000243579"/>
    </source>
</evidence>
<keyword evidence="2" id="KW-0479">Metal-binding</keyword>
<dbReference type="InterPro" id="IPR036457">
    <property type="entry name" value="PPM-type-like_dom_sf"/>
</dbReference>
<feature type="domain" description="PPM-type phosphatase" evidence="6">
    <location>
        <begin position="15"/>
        <end position="264"/>
    </location>
</feature>
<dbReference type="GO" id="GO:0046872">
    <property type="term" value="F:metal ion binding"/>
    <property type="evidence" value="ECO:0007669"/>
    <property type="project" value="UniProtKB-KW"/>
</dbReference>
<dbReference type="PANTHER" id="PTHR47992">
    <property type="entry name" value="PROTEIN PHOSPHATASE"/>
    <property type="match status" value="1"/>
</dbReference>
<evidence type="ECO:0000256" key="2">
    <source>
        <dbReference type="ARBA" id="ARBA00022723"/>
    </source>
</evidence>
<keyword evidence="4 5" id="KW-0904">Protein phosphatase</keyword>
<organism evidence="7 8">
    <name type="scientific">Achlya hypogyna</name>
    <name type="common">Oomycete</name>
    <name type="synonym">Protoachlya hypogyna</name>
    <dbReference type="NCBI Taxonomy" id="1202772"/>
    <lineage>
        <taxon>Eukaryota</taxon>
        <taxon>Sar</taxon>
        <taxon>Stramenopiles</taxon>
        <taxon>Oomycota</taxon>
        <taxon>Saprolegniomycetes</taxon>
        <taxon>Saprolegniales</taxon>
        <taxon>Achlyaceae</taxon>
        <taxon>Achlya</taxon>
    </lineage>
</organism>
<dbReference type="InterPro" id="IPR000222">
    <property type="entry name" value="PP2C_BS"/>
</dbReference>
<dbReference type="InterPro" id="IPR015655">
    <property type="entry name" value="PP2C"/>
</dbReference>
<dbReference type="AlphaFoldDB" id="A0A1V9ZFI7"/>
<evidence type="ECO:0000256" key="4">
    <source>
        <dbReference type="ARBA" id="ARBA00022912"/>
    </source>
</evidence>
<dbReference type="InterPro" id="IPR001932">
    <property type="entry name" value="PPM-type_phosphatase-like_dom"/>
</dbReference>
<dbReference type="Proteomes" id="UP000243579">
    <property type="component" value="Unassembled WGS sequence"/>
</dbReference>
<name>A0A1V9ZFI7_ACHHY</name>
<dbReference type="PROSITE" id="PS01032">
    <property type="entry name" value="PPM_1"/>
    <property type="match status" value="1"/>
</dbReference>
<dbReference type="SMART" id="SM00332">
    <property type="entry name" value="PP2Cc"/>
    <property type="match status" value="1"/>
</dbReference>
<dbReference type="SUPFAM" id="SSF81606">
    <property type="entry name" value="PP2C-like"/>
    <property type="match status" value="1"/>
</dbReference>
<evidence type="ECO:0000259" key="6">
    <source>
        <dbReference type="PROSITE" id="PS51746"/>
    </source>
</evidence>
<dbReference type="EMBL" id="JNBR01000131">
    <property type="protein sequence ID" value="OQR96756.1"/>
    <property type="molecule type" value="Genomic_DNA"/>
</dbReference>
<dbReference type="PROSITE" id="PS51746">
    <property type="entry name" value="PPM_2"/>
    <property type="match status" value="1"/>
</dbReference>
<dbReference type="Pfam" id="PF00481">
    <property type="entry name" value="PP2C"/>
    <property type="match status" value="1"/>
</dbReference>
<evidence type="ECO:0000256" key="3">
    <source>
        <dbReference type="ARBA" id="ARBA00022801"/>
    </source>
</evidence>
<comment type="caution">
    <text evidence="7">The sequence shown here is derived from an EMBL/GenBank/DDBJ whole genome shotgun (WGS) entry which is preliminary data.</text>
</comment>
<evidence type="ECO:0000256" key="5">
    <source>
        <dbReference type="RuleBase" id="RU003465"/>
    </source>
</evidence>
<dbReference type="GO" id="GO:0004722">
    <property type="term" value="F:protein serine/threonine phosphatase activity"/>
    <property type="evidence" value="ECO:0007669"/>
    <property type="project" value="InterPro"/>
</dbReference>
<dbReference type="Gene3D" id="3.60.40.10">
    <property type="entry name" value="PPM-type phosphatase domain"/>
    <property type="match status" value="1"/>
</dbReference>
<dbReference type="GO" id="GO:0016020">
    <property type="term" value="C:membrane"/>
    <property type="evidence" value="ECO:0007669"/>
    <property type="project" value="UniProtKB-SubCell"/>
</dbReference>